<sequence>MVILRFCNDHSFLNREFCMETLGNGTHTTDFFFPGSTSPQPRFNHNPAKQGGSGLRKWSEANMHCAGTAHMTLRFIQVGALRSFPQRRR</sequence>
<keyword evidence="2" id="KW-1185">Reference proteome</keyword>
<dbReference type="InParanoid" id="A0A0D0DGH4"/>
<evidence type="ECO:0000313" key="2">
    <source>
        <dbReference type="Proteomes" id="UP000054538"/>
    </source>
</evidence>
<dbReference type="EMBL" id="KN824956">
    <property type="protein sequence ID" value="KIK97027.1"/>
    <property type="molecule type" value="Genomic_DNA"/>
</dbReference>
<dbReference type="HOGENOM" id="CLU_2455386_0_0_1"/>
<evidence type="ECO:0000313" key="1">
    <source>
        <dbReference type="EMBL" id="KIK97027.1"/>
    </source>
</evidence>
<name>A0A0D0DGH4_9AGAM</name>
<reference evidence="2" key="2">
    <citation type="submission" date="2015-01" db="EMBL/GenBank/DDBJ databases">
        <title>Evolutionary Origins and Diversification of the Mycorrhizal Mutualists.</title>
        <authorList>
            <consortium name="DOE Joint Genome Institute"/>
            <consortium name="Mycorrhizal Genomics Consortium"/>
            <person name="Kohler A."/>
            <person name="Kuo A."/>
            <person name="Nagy L.G."/>
            <person name="Floudas D."/>
            <person name="Copeland A."/>
            <person name="Barry K.W."/>
            <person name="Cichocki N."/>
            <person name="Veneault-Fourrey C."/>
            <person name="LaButti K."/>
            <person name="Lindquist E.A."/>
            <person name="Lipzen A."/>
            <person name="Lundell T."/>
            <person name="Morin E."/>
            <person name="Murat C."/>
            <person name="Riley R."/>
            <person name="Ohm R."/>
            <person name="Sun H."/>
            <person name="Tunlid A."/>
            <person name="Henrissat B."/>
            <person name="Grigoriev I.V."/>
            <person name="Hibbett D.S."/>
            <person name="Martin F."/>
        </authorList>
    </citation>
    <scope>NUCLEOTIDE SEQUENCE [LARGE SCALE GENOMIC DNA]</scope>
    <source>
        <strain evidence="2">Ve08.2h10</strain>
    </source>
</reference>
<protein>
    <submittedName>
        <fullName evidence="1">Uncharacterized protein</fullName>
    </submittedName>
</protein>
<dbReference type="AlphaFoldDB" id="A0A0D0DGH4"/>
<accession>A0A0D0DGH4</accession>
<reference evidence="1 2" key="1">
    <citation type="submission" date="2014-04" db="EMBL/GenBank/DDBJ databases">
        <authorList>
            <consortium name="DOE Joint Genome Institute"/>
            <person name="Kuo A."/>
            <person name="Kohler A."/>
            <person name="Jargeat P."/>
            <person name="Nagy L.G."/>
            <person name="Floudas D."/>
            <person name="Copeland A."/>
            <person name="Barry K.W."/>
            <person name="Cichocki N."/>
            <person name="Veneault-Fourrey C."/>
            <person name="LaButti K."/>
            <person name="Lindquist E.A."/>
            <person name="Lipzen A."/>
            <person name="Lundell T."/>
            <person name="Morin E."/>
            <person name="Murat C."/>
            <person name="Sun H."/>
            <person name="Tunlid A."/>
            <person name="Henrissat B."/>
            <person name="Grigoriev I.V."/>
            <person name="Hibbett D.S."/>
            <person name="Martin F."/>
            <person name="Nordberg H.P."/>
            <person name="Cantor M.N."/>
            <person name="Hua S.X."/>
        </authorList>
    </citation>
    <scope>NUCLEOTIDE SEQUENCE [LARGE SCALE GENOMIC DNA]</scope>
    <source>
        <strain evidence="1 2">Ve08.2h10</strain>
    </source>
</reference>
<proteinExistence type="predicted"/>
<gene>
    <name evidence="1" type="ORF">PAXRUDRAFT_260455</name>
</gene>
<organism evidence="1 2">
    <name type="scientific">Paxillus rubicundulus Ve08.2h10</name>
    <dbReference type="NCBI Taxonomy" id="930991"/>
    <lineage>
        <taxon>Eukaryota</taxon>
        <taxon>Fungi</taxon>
        <taxon>Dikarya</taxon>
        <taxon>Basidiomycota</taxon>
        <taxon>Agaricomycotina</taxon>
        <taxon>Agaricomycetes</taxon>
        <taxon>Agaricomycetidae</taxon>
        <taxon>Boletales</taxon>
        <taxon>Paxilineae</taxon>
        <taxon>Paxillaceae</taxon>
        <taxon>Paxillus</taxon>
    </lineage>
</organism>
<dbReference type="Proteomes" id="UP000054538">
    <property type="component" value="Unassembled WGS sequence"/>
</dbReference>